<protein>
    <submittedName>
        <fullName evidence="2">Uncharacterized protein</fullName>
    </submittedName>
</protein>
<comment type="caution">
    <text evidence="2">The sequence shown here is derived from an EMBL/GenBank/DDBJ whole genome shotgun (WGS) entry which is preliminary data.</text>
</comment>
<feature type="region of interest" description="Disordered" evidence="1">
    <location>
        <begin position="36"/>
        <end position="64"/>
    </location>
</feature>
<evidence type="ECO:0000313" key="2">
    <source>
        <dbReference type="EMBL" id="MEQ2246406.1"/>
    </source>
</evidence>
<name>A0ABV0UMV8_9TELE</name>
<accession>A0ABV0UMV8</accession>
<evidence type="ECO:0000313" key="3">
    <source>
        <dbReference type="Proteomes" id="UP001482620"/>
    </source>
</evidence>
<proteinExistence type="predicted"/>
<sequence length="103" mass="11319">MSHKKTFIHFLYRLFHSGSRGAGAYLQQSMGERRVHPGQVAGPSQGNTQTTTHTLTNSPKGNLEVPINLTGMSLDCGRKLEYPVRTHACTGKTCILHAENNLN</sequence>
<gene>
    <name evidence="2" type="ORF">ILYODFUR_038202</name>
</gene>
<dbReference type="EMBL" id="JAHRIQ010078722">
    <property type="protein sequence ID" value="MEQ2246406.1"/>
    <property type="molecule type" value="Genomic_DNA"/>
</dbReference>
<evidence type="ECO:0000256" key="1">
    <source>
        <dbReference type="SAM" id="MobiDB-lite"/>
    </source>
</evidence>
<reference evidence="2 3" key="1">
    <citation type="submission" date="2021-06" db="EMBL/GenBank/DDBJ databases">
        <authorList>
            <person name="Palmer J.M."/>
        </authorList>
    </citation>
    <scope>NUCLEOTIDE SEQUENCE [LARGE SCALE GENOMIC DNA]</scope>
    <source>
        <strain evidence="3">if_2019</strain>
        <tissue evidence="2">Muscle</tissue>
    </source>
</reference>
<organism evidence="2 3">
    <name type="scientific">Ilyodon furcidens</name>
    <name type="common">goldbreast splitfin</name>
    <dbReference type="NCBI Taxonomy" id="33524"/>
    <lineage>
        <taxon>Eukaryota</taxon>
        <taxon>Metazoa</taxon>
        <taxon>Chordata</taxon>
        <taxon>Craniata</taxon>
        <taxon>Vertebrata</taxon>
        <taxon>Euteleostomi</taxon>
        <taxon>Actinopterygii</taxon>
        <taxon>Neopterygii</taxon>
        <taxon>Teleostei</taxon>
        <taxon>Neoteleostei</taxon>
        <taxon>Acanthomorphata</taxon>
        <taxon>Ovalentaria</taxon>
        <taxon>Atherinomorphae</taxon>
        <taxon>Cyprinodontiformes</taxon>
        <taxon>Goodeidae</taxon>
        <taxon>Ilyodon</taxon>
    </lineage>
</organism>
<dbReference type="Proteomes" id="UP001482620">
    <property type="component" value="Unassembled WGS sequence"/>
</dbReference>
<keyword evidence="3" id="KW-1185">Reference proteome</keyword>